<dbReference type="Gene3D" id="1.50.40.10">
    <property type="entry name" value="Mitochondrial carrier domain"/>
    <property type="match status" value="1"/>
</dbReference>
<organism evidence="9 10">
    <name type="scientific">Brassica napus</name>
    <name type="common">Rape</name>
    <dbReference type="NCBI Taxonomy" id="3708"/>
    <lineage>
        <taxon>Eukaryota</taxon>
        <taxon>Viridiplantae</taxon>
        <taxon>Streptophyta</taxon>
        <taxon>Embryophyta</taxon>
        <taxon>Tracheophyta</taxon>
        <taxon>Spermatophyta</taxon>
        <taxon>Magnoliopsida</taxon>
        <taxon>eudicotyledons</taxon>
        <taxon>Gunneridae</taxon>
        <taxon>Pentapetalae</taxon>
        <taxon>rosids</taxon>
        <taxon>malvids</taxon>
        <taxon>Brassicales</taxon>
        <taxon>Brassicaceae</taxon>
        <taxon>Brassiceae</taxon>
        <taxon>Brassica</taxon>
    </lineage>
</organism>
<keyword evidence="10" id="KW-1185">Reference proteome</keyword>
<feature type="region of interest" description="Disordered" evidence="8">
    <location>
        <begin position="417"/>
        <end position="439"/>
    </location>
</feature>
<feature type="repeat" description="Solcar" evidence="6">
    <location>
        <begin position="234"/>
        <end position="317"/>
    </location>
</feature>
<feature type="compositionally biased region" description="Pro residues" evidence="8">
    <location>
        <begin position="430"/>
        <end position="439"/>
    </location>
</feature>
<evidence type="ECO:0000313" key="9">
    <source>
        <dbReference type="EMBL" id="KAH0887596.1"/>
    </source>
</evidence>
<protein>
    <submittedName>
        <fullName evidence="9">Uncharacterized protein</fullName>
    </submittedName>
</protein>
<name>A0ABQ8A504_BRANA</name>
<comment type="caution">
    <text evidence="9">The sequence shown here is derived from an EMBL/GenBank/DDBJ whole genome shotgun (WGS) entry which is preliminary data.</text>
</comment>
<evidence type="ECO:0000256" key="6">
    <source>
        <dbReference type="PROSITE-ProRule" id="PRU00282"/>
    </source>
</evidence>
<dbReference type="Proteomes" id="UP000824890">
    <property type="component" value="Unassembled WGS sequence"/>
</dbReference>
<keyword evidence="3 6" id="KW-0812">Transmembrane</keyword>
<keyword evidence="5 6" id="KW-0472">Membrane</keyword>
<evidence type="ECO:0000256" key="7">
    <source>
        <dbReference type="RuleBase" id="RU000488"/>
    </source>
</evidence>
<dbReference type="PANTHER" id="PTHR24089">
    <property type="entry name" value="SOLUTE CARRIER FAMILY 25"/>
    <property type="match status" value="1"/>
</dbReference>
<evidence type="ECO:0000256" key="5">
    <source>
        <dbReference type="ARBA" id="ARBA00023136"/>
    </source>
</evidence>
<dbReference type="Pfam" id="PF00153">
    <property type="entry name" value="Mito_carr"/>
    <property type="match status" value="3"/>
</dbReference>
<dbReference type="PROSITE" id="PS50920">
    <property type="entry name" value="SOLCAR"/>
    <property type="match status" value="3"/>
</dbReference>
<evidence type="ECO:0000256" key="2">
    <source>
        <dbReference type="ARBA" id="ARBA00022448"/>
    </source>
</evidence>
<sequence>MGEEKSQLQFRSIPSLKTSDFALTSEPSWMLPSRGNTRSGGVLSNFASLSVAIRRDRRESGGAFASVSVVIPTKEEDDVFAPTSAQLLKNPVALLSFVPKDAALFFAGAFAGAAAKSVTAPLDRIKLLMQTHGVRAGQQSAKKAIGFIEAIMLIGREEGVKGYWKGNLPQVIRIVPYSAVQLFAYETYKVCDLRSSYSGFHFTSFRTRLITVHIYVFFFLSKIQKLFRGEDGQLSVLGRLGAGACAGMTSTLITYPLDVLRLRLAVEPGYRTMSQVALNMLREEGVASFYNGLGPSLLSIAPYIALNFCVFDLVKKSLPEKYQKKTQASLLTAVVAAAIATGTCYPLDTIRRQMQLKGTPYKSVLDAFSGIIEREGVIGLYRGFVPNALKSMPNSSIKLTTFDIVKKLIAASEKEYQKIADDNRKKAAATPPPPTTTDE</sequence>
<dbReference type="EMBL" id="JAGKQM010000013">
    <property type="protein sequence ID" value="KAH0887596.1"/>
    <property type="molecule type" value="Genomic_DNA"/>
</dbReference>
<evidence type="ECO:0000256" key="4">
    <source>
        <dbReference type="ARBA" id="ARBA00022737"/>
    </source>
</evidence>
<proteinExistence type="inferred from homology"/>
<keyword evidence="4" id="KW-0677">Repeat</keyword>
<dbReference type="InterPro" id="IPR018108">
    <property type="entry name" value="MCP_transmembrane"/>
</dbReference>
<accession>A0ABQ8A504</accession>
<comment type="subcellular location">
    <subcellularLocation>
        <location evidence="1">Membrane</location>
        <topology evidence="1">Multi-pass membrane protein</topology>
    </subcellularLocation>
</comment>
<evidence type="ECO:0000256" key="3">
    <source>
        <dbReference type="ARBA" id="ARBA00022692"/>
    </source>
</evidence>
<evidence type="ECO:0000313" key="10">
    <source>
        <dbReference type="Proteomes" id="UP000824890"/>
    </source>
</evidence>
<evidence type="ECO:0000256" key="8">
    <source>
        <dbReference type="SAM" id="MobiDB-lite"/>
    </source>
</evidence>
<evidence type="ECO:0000256" key="1">
    <source>
        <dbReference type="ARBA" id="ARBA00004141"/>
    </source>
</evidence>
<feature type="repeat" description="Solcar" evidence="6">
    <location>
        <begin position="328"/>
        <end position="408"/>
    </location>
</feature>
<keyword evidence="2 7" id="KW-0813">Transport</keyword>
<dbReference type="SUPFAM" id="SSF103506">
    <property type="entry name" value="Mitochondrial carrier"/>
    <property type="match status" value="1"/>
</dbReference>
<dbReference type="InterPro" id="IPR002067">
    <property type="entry name" value="MCP"/>
</dbReference>
<reference evidence="9 10" key="1">
    <citation type="submission" date="2021-05" db="EMBL/GenBank/DDBJ databases">
        <title>Genome Assembly of Synthetic Allotetraploid Brassica napus Reveals Homoeologous Exchanges between Subgenomes.</title>
        <authorList>
            <person name="Davis J.T."/>
        </authorList>
    </citation>
    <scope>NUCLEOTIDE SEQUENCE [LARGE SCALE GENOMIC DNA]</scope>
    <source>
        <strain evidence="10">cv. Da-Ae</strain>
        <tissue evidence="9">Seedling</tissue>
    </source>
</reference>
<dbReference type="PRINTS" id="PR00926">
    <property type="entry name" value="MITOCARRIER"/>
</dbReference>
<gene>
    <name evidence="9" type="ORF">HID58_050025</name>
</gene>
<dbReference type="InterPro" id="IPR023395">
    <property type="entry name" value="MCP_dom_sf"/>
</dbReference>
<feature type="repeat" description="Solcar" evidence="6">
    <location>
        <begin position="99"/>
        <end position="191"/>
    </location>
</feature>
<comment type="similarity">
    <text evidence="7">Belongs to the mitochondrial carrier (TC 2.A.29) family.</text>
</comment>